<dbReference type="Gene3D" id="3.40.50.300">
    <property type="entry name" value="P-loop containing nucleotide triphosphate hydrolases"/>
    <property type="match status" value="1"/>
</dbReference>
<dbReference type="InterPro" id="IPR003593">
    <property type="entry name" value="AAA+_ATPase"/>
</dbReference>
<proteinExistence type="inferred from homology"/>
<keyword evidence="2" id="KW-0813">Transport</keyword>
<dbReference type="PANTHER" id="PTHR42711:SF5">
    <property type="entry name" value="ABC TRANSPORTER ATP-BINDING PROTEIN NATA"/>
    <property type="match status" value="1"/>
</dbReference>
<evidence type="ECO:0000313" key="6">
    <source>
        <dbReference type="EMBL" id="MBC5638302.1"/>
    </source>
</evidence>
<dbReference type="PROSITE" id="PS50893">
    <property type="entry name" value="ABC_TRANSPORTER_2"/>
    <property type="match status" value="1"/>
</dbReference>
<dbReference type="GO" id="GO:0005524">
    <property type="term" value="F:ATP binding"/>
    <property type="evidence" value="ECO:0007669"/>
    <property type="project" value="UniProtKB-KW"/>
</dbReference>
<protein>
    <submittedName>
        <fullName evidence="6">ABC transporter ATP-binding protein</fullName>
    </submittedName>
</protein>
<dbReference type="SUPFAM" id="SSF52540">
    <property type="entry name" value="P-loop containing nucleoside triphosphate hydrolases"/>
    <property type="match status" value="1"/>
</dbReference>
<dbReference type="CDD" id="cd03230">
    <property type="entry name" value="ABC_DR_subfamily_A"/>
    <property type="match status" value="1"/>
</dbReference>
<dbReference type="PANTHER" id="PTHR42711">
    <property type="entry name" value="ABC TRANSPORTER ATP-BINDING PROTEIN"/>
    <property type="match status" value="1"/>
</dbReference>
<dbReference type="InterPro" id="IPR050763">
    <property type="entry name" value="ABC_transporter_ATP-binding"/>
</dbReference>
<dbReference type="Proteomes" id="UP000637359">
    <property type="component" value="Unassembled WGS sequence"/>
</dbReference>
<dbReference type="EMBL" id="JACOOL010000014">
    <property type="protein sequence ID" value="MBC5638302.1"/>
    <property type="molecule type" value="Genomic_DNA"/>
</dbReference>
<accession>A0A923RLP0</accession>
<dbReference type="GO" id="GO:0016887">
    <property type="term" value="F:ATP hydrolysis activity"/>
    <property type="evidence" value="ECO:0007669"/>
    <property type="project" value="InterPro"/>
</dbReference>
<dbReference type="InterPro" id="IPR027417">
    <property type="entry name" value="P-loop_NTPase"/>
</dbReference>
<evidence type="ECO:0000313" key="7">
    <source>
        <dbReference type="Proteomes" id="UP000637359"/>
    </source>
</evidence>
<evidence type="ECO:0000256" key="4">
    <source>
        <dbReference type="ARBA" id="ARBA00022840"/>
    </source>
</evidence>
<dbReference type="InterPro" id="IPR017871">
    <property type="entry name" value="ABC_transporter-like_CS"/>
</dbReference>
<dbReference type="Pfam" id="PF00005">
    <property type="entry name" value="ABC_tran"/>
    <property type="match status" value="1"/>
</dbReference>
<keyword evidence="7" id="KW-1185">Reference proteome</keyword>
<evidence type="ECO:0000256" key="2">
    <source>
        <dbReference type="ARBA" id="ARBA00022448"/>
    </source>
</evidence>
<keyword evidence="3" id="KW-0547">Nucleotide-binding</keyword>
<evidence type="ECO:0000256" key="1">
    <source>
        <dbReference type="ARBA" id="ARBA00005417"/>
    </source>
</evidence>
<gene>
    <name evidence="6" type="ORF">H8S33_16090</name>
</gene>
<reference evidence="6" key="1">
    <citation type="submission" date="2020-08" db="EMBL/GenBank/DDBJ databases">
        <title>Genome public.</title>
        <authorList>
            <person name="Liu C."/>
            <person name="Sun Q."/>
        </authorList>
    </citation>
    <scope>NUCLEOTIDE SEQUENCE</scope>
    <source>
        <strain evidence="6">BX22</strain>
    </source>
</reference>
<dbReference type="InterPro" id="IPR003439">
    <property type="entry name" value="ABC_transporter-like_ATP-bd"/>
</dbReference>
<dbReference type="PROSITE" id="PS00211">
    <property type="entry name" value="ABC_TRANSPORTER_1"/>
    <property type="match status" value="1"/>
</dbReference>
<comment type="similarity">
    <text evidence="1">Belongs to the ABC transporter superfamily.</text>
</comment>
<dbReference type="RefSeq" id="WP_186871011.1">
    <property type="nucleotide sequence ID" value="NZ_JACOOL010000014.1"/>
</dbReference>
<name>A0A923RLP0_9BACI</name>
<organism evidence="6 7">
    <name type="scientific">Ornithinibacillus hominis</name>
    <dbReference type="NCBI Taxonomy" id="2763055"/>
    <lineage>
        <taxon>Bacteria</taxon>
        <taxon>Bacillati</taxon>
        <taxon>Bacillota</taxon>
        <taxon>Bacilli</taxon>
        <taxon>Bacillales</taxon>
        <taxon>Bacillaceae</taxon>
        <taxon>Ornithinibacillus</taxon>
    </lineage>
</organism>
<comment type="caution">
    <text evidence="6">The sequence shown here is derived from an EMBL/GenBank/DDBJ whole genome shotgun (WGS) entry which is preliminary data.</text>
</comment>
<feature type="domain" description="ABC transporter" evidence="5">
    <location>
        <begin position="2"/>
        <end position="222"/>
    </location>
</feature>
<dbReference type="SMART" id="SM00382">
    <property type="entry name" value="AAA"/>
    <property type="match status" value="1"/>
</dbReference>
<evidence type="ECO:0000259" key="5">
    <source>
        <dbReference type="PROSITE" id="PS50893"/>
    </source>
</evidence>
<evidence type="ECO:0000256" key="3">
    <source>
        <dbReference type="ARBA" id="ARBA00022741"/>
    </source>
</evidence>
<keyword evidence="4 6" id="KW-0067">ATP-binding</keyword>
<dbReference type="AlphaFoldDB" id="A0A923RLP0"/>
<sequence>MINIQNLSKSYGRKQVLKDTSFTVNNGEIFAILGHNGAGKTTLIKCIMKLIPYSGEIDYEFPEKDIYKNISLQMQSSVYEEGAKVYEICNLYKQLQKSDIDIDELLDEFDLLSFKKSNINNLSGGEKQKLSILLTLINKPKVIIFDEITTGLDIVARRKVWGLIKKVNQEYNTTIILTSHFLDEVEYLANRIVILEKGEVTLKGSVGEIVQQTFGNKKKISFVVPNLVPNLKDGPLEQELGNVTRDGNRFIIEYDAEQEAEILEKIKESNGTDIYIKNYSFEDAFLKNLGYVINEKGEITHE</sequence>